<comment type="caution">
    <text evidence="2">The sequence shown here is derived from an EMBL/GenBank/DDBJ whole genome shotgun (WGS) entry which is preliminary data.</text>
</comment>
<keyword evidence="3" id="KW-1185">Reference proteome</keyword>
<dbReference type="Gene3D" id="3.10.450.390">
    <property type="entry name" value="Protein of unknown function DUF3889"/>
    <property type="match status" value="1"/>
</dbReference>
<gene>
    <name evidence="2" type="ORF">KKP3000_002652</name>
</gene>
<accession>A0ABV5ALL5</accession>
<evidence type="ECO:0000313" key="2">
    <source>
        <dbReference type="EMBL" id="MFB5193053.1"/>
    </source>
</evidence>
<feature type="chain" id="PRO_5046554907" evidence="1">
    <location>
        <begin position="28"/>
        <end position="116"/>
    </location>
</feature>
<name>A0ABV5ALL5_9BACL</name>
<dbReference type="Proteomes" id="UP001579974">
    <property type="component" value="Unassembled WGS sequence"/>
</dbReference>
<feature type="signal peptide" evidence="1">
    <location>
        <begin position="1"/>
        <end position="27"/>
    </location>
</feature>
<evidence type="ECO:0000256" key="1">
    <source>
        <dbReference type="SAM" id="SignalP"/>
    </source>
</evidence>
<proteinExistence type="predicted"/>
<dbReference type="RefSeq" id="WP_275473478.1">
    <property type="nucleotide sequence ID" value="NZ_CP162940.1"/>
</dbReference>
<dbReference type="Pfam" id="PF13028">
    <property type="entry name" value="DUF3889"/>
    <property type="match status" value="1"/>
</dbReference>
<protein>
    <submittedName>
        <fullName evidence="2">DUF3889 domain-containing protein</fullName>
    </submittedName>
</protein>
<evidence type="ECO:0000313" key="3">
    <source>
        <dbReference type="Proteomes" id="UP001579974"/>
    </source>
</evidence>
<sequence length="116" mass="13312">MKVWFLLLAFCISSVCVFDKAPAIALASDVSNTAKPTPTYSKWGLLAVQEAKKRYPNSLVIDYKHVGRKDLSLTESQETFKLWMRNTNHEFGLYVYIVFNKTNQKLSGITFKETNR</sequence>
<dbReference type="InterPro" id="IPR024987">
    <property type="entry name" value="DUF3889"/>
</dbReference>
<keyword evidence="1" id="KW-0732">Signal</keyword>
<organism evidence="2 3">
    <name type="scientific">Alicyclobacillus fastidiosus</name>
    <dbReference type="NCBI Taxonomy" id="392011"/>
    <lineage>
        <taxon>Bacteria</taxon>
        <taxon>Bacillati</taxon>
        <taxon>Bacillota</taxon>
        <taxon>Bacilli</taxon>
        <taxon>Bacillales</taxon>
        <taxon>Alicyclobacillaceae</taxon>
        <taxon>Alicyclobacillus</taxon>
    </lineage>
</organism>
<dbReference type="EMBL" id="JBDXSU010000037">
    <property type="protein sequence ID" value="MFB5193053.1"/>
    <property type="molecule type" value="Genomic_DNA"/>
</dbReference>
<reference evidence="2 3" key="1">
    <citation type="journal article" date="2024" name="Int. J. Mol. Sci.">
        <title>Exploration of Alicyclobacillus spp. Genome in Search of Antibiotic Resistance.</title>
        <authorList>
            <person name="Bucka-Kolendo J."/>
            <person name="Kiousi D.E."/>
            <person name="Dekowska A."/>
            <person name="Mikolajczuk-Szczyrba A."/>
            <person name="Karadedos D.M."/>
            <person name="Michael P."/>
            <person name="Galanis A."/>
            <person name="Sokolowska B."/>
        </authorList>
    </citation>
    <scope>NUCLEOTIDE SEQUENCE [LARGE SCALE GENOMIC DNA]</scope>
    <source>
        <strain evidence="2 3">KKP 3000</strain>
    </source>
</reference>